<accession>A0A1G9FUE6</accession>
<sequence length="67" mass="7438">MAASDEWTGVVEKKSRAAYDGANLYRQVTVRFDDGTACKVRVPRGLWKEIEAGDRLVKEAGADPRRA</sequence>
<dbReference type="Pfam" id="PF24315">
    <property type="entry name" value="DUF7489"/>
    <property type="match status" value="1"/>
</dbReference>
<dbReference type="EMBL" id="FNGF01000002">
    <property type="protein sequence ID" value="SDK92010.1"/>
    <property type="molecule type" value="Genomic_DNA"/>
</dbReference>
<evidence type="ECO:0000313" key="3">
    <source>
        <dbReference type="Proteomes" id="UP000198662"/>
    </source>
</evidence>
<dbReference type="AlphaFoldDB" id="A0A1G9FUE6"/>
<reference evidence="3" key="1">
    <citation type="submission" date="2016-10" db="EMBL/GenBank/DDBJ databases">
        <authorList>
            <person name="Varghese N."/>
            <person name="Submissions S."/>
        </authorList>
    </citation>
    <scope>NUCLEOTIDE SEQUENCE [LARGE SCALE GENOMIC DNA]</scope>
    <source>
        <strain evidence="3">CGMCC 4.3147</strain>
    </source>
</reference>
<dbReference type="Proteomes" id="UP000198662">
    <property type="component" value="Unassembled WGS sequence"/>
</dbReference>
<dbReference type="RefSeq" id="WP_091047089.1">
    <property type="nucleotide sequence ID" value="NZ_FNGF01000002.1"/>
</dbReference>
<dbReference type="OrthoDB" id="3481166at2"/>
<evidence type="ECO:0000313" key="2">
    <source>
        <dbReference type="EMBL" id="SDK92010.1"/>
    </source>
</evidence>
<protein>
    <recommendedName>
        <fullName evidence="1">DUF7489 domain-containing protein</fullName>
    </recommendedName>
</protein>
<name>A0A1G9FUE6_9ACTN</name>
<dbReference type="STRING" id="380244.SAMN05216298_2036"/>
<proteinExistence type="predicted"/>
<dbReference type="InterPro" id="IPR055912">
    <property type="entry name" value="DUF7489"/>
</dbReference>
<organism evidence="2 3">
    <name type="scientific">Glycomyces sambucus</name>
    <dbReference type="NCBI Taxonomy" id="380244"/>
    <lineage>
        <taxon>Bacteria</taxon>
        <taxon>Bacillati</taxon>
        <taxon>Actinomycetota</taxon>
        <taxon>Actinomycetes</taxon>
        <taxon>Glycomycetales</taxon>
        <taxon>Glycomycetaceae</taxon>
        <taxon>Glycomyces</taxon>
    </lineage>
</organism>
<gene>
    <name evidence="2" type="ORF">SAMN05216298_2036</name>
</gene>
<feature type="domain" description="DUF7489" evidence="1">
    <location>
        <begin position="3"/>
        <end position="66"/>
    </location>
</feature>
<evidence type="ECO:0000259" key="1">
    <source>
        <dbReference type="Pfam" id="PF24315"/>
    </source>
</evidence>
<keyword evidence="3" id="KW-1185">Reference proteome</keyword>